<reference evidence="1 2" key="1">
    <citation type="journal article" date="2015" name="BMC Genomics">
        <title>The genome of the truffle-parasite Tolypocladium ophioglossoides and the evolution of antifungal peptaibiotics.</title>
        <authorList>
            <person name="Quandt C.A."/>
            <person name="Bushley K.E."/>
            <person name="Spatafora J.W."/>
        </authorList>
    </citation>
    <scope>NUCLEOTIDE SEQUENCE [LARGE SCALE GENOMIC DNA]</scope>
    <source>
        <strain evidence="1 2">CBS 100239</strain>
    </source>
</reference>
<evidence type="ECO:0000313" key="1">
    <source>
        <dbReference type="EMBL" id="KND91997.1"/>
    </source>
</evidence>
<dbReference type="AlphaFoldDB" id="A0A0L0NCW2"/>
<organism evidence="1 2">
    <name type="scientific">Tolypocladium ophioglossoides (strain CBS 100239)</name>
    <name type="common">Snaketongue truffleclub</name>
    <name type="synonym">Elaphocordyceps ophioglossoides</name>
    <dbReference type="NCBI Taxonomy" id="1163406"/>
    <lineage>
        <taxon>Eukaryota</taxon>
        <taxon>Fungi</taxon>
        <taxon>Dikarya</taxon>
        <taxon>Ascomycota</taxon>
        <taxon>Pezizomycotina</taxon>
        <taxon>Sordariomycetes</taxon>
        <taxon>Hypocreomycetidae</taxon>
        <taxon>Hypocreales</taxon>
        <taxon>Ophiocordycipitaceae</taxon>
        <taxon>Tolypocladium</taxon>
    </lineage>
</organism>
<name>A0A0L0NCW2_TOLOC</name>
<dbReference type="InterPro" id="IPR053204">
    <property type="entry name" value="Oxopyrrolidines_Biosynth-assoc"/>
</dbReference>
<dbReference type="Proteomes" id="UP000036947">
    <property type="component" value="Unassembled WGS sequence"/>
</dbReference>
<dbReference type="STRING" id="1163406.A0A0L0NCW2"/>
<protein>
    <submittedName>
        <fullName evidence="1">Uncharacterized protein</fullName>
    </submittedName>
</protein>
<dbReference type="OrthoDB" id="3350591at2759"/>
<comment type="caution">
    <text evidence="1">The sequence shown here is derived from an EMBL/GenBank/DDBJ whole genome shotgun (WGS) entry which is preliminary data.</text>
</comment>
<keyword evidence="2" id="KW-1185">Reference proteome</keyword>
<gene>
    <name evidence="1" type="ORF">TOPH_03376</name>
</gene>
<dbReference type="InterPro" id="IPR022085">
    <property type="entry name" value="OpdG"/>
</dbReference>
<dbReference type="PANTHER" id="PTHR38797:SF4">
    <property type="entry name" value="NUCLEAR PORE COMPLEX PROTEIN NUP85"/>
    <property type="match status" value="1"/>
</dbReference>
<dbReference type="PANTHER" id="PTHR38797">
    <property type="entry name" value="NUCLEAR PORE COMPLEX PROTEIN NUP85-RELATED"/>
    <property type="match status" value="1"/>
</dbReference>
<evidence type="ECO:0000313" key="2">
    <source>
        <dbReference type="Proteomes" id="UP000036947"/>
    </source>
</evidence>
<dbReference type="Pfam" id="PF12311">
    <property type="entry name" value="DUF3632"/>
    <property type="match status" value="1"/>
</dbReference>
<proteinExistence type="predicted"/>
<sequence>MSSLTLNISDPGDSKADKEITDTLQSLVNGSIDPAAAAHVIDKTVVTDCQEGLASYTSVPNPTSSQLEDGTIRAPYPAGWLKFLWDCVGKAAMEVPSDHPGQDRLVTLLQELQRLPRHSVPELVAGELSERELWTSTPANRFEGLELWLWELDQGTFTAAQQVESSHSVAASYVNFSAFLARLLAGGVEEATRMSALIQPSPFGTSSPLISPKYPDAAEAARHYEPYASAAAQWVFHAGDALFEMCEKGVIIDIGKQRWTRALWNGWKAKFDTIAKADRFSSQCRSLATQAVERMTQIEKSGTSSNIVDRFGFMSTEED</sequence>
<dbReference type="EMBL" id="LFRF01000007">
    <property type="protein sequence ID" value="KND91997.1"/>
    <property type="molecule type" value="Genomic_DNA"/>
</dbReference>
<accession>A0A0L0NCW2</accession>